<reference evidence="4" key="2">
    <citation type="submission" date="2021-04" db="EMBL/GenBank/DDBJ databases">
        <authorList>
            <person name="Gilroy R."/>
        </authorList>
    </citation>
    <scope>NUCLEOTIDE SEQUENCE</scope>
    <source>
        <strain evidence="4">ChiBcec8-13705</strain>
    </source>
</reference>
<feature type="domain" description="DUF4097" evidence="3">
    <location>
        <begin position="234"/>
        <end position="394"/>
    </location>
</feature>
<evidence type="ECO:0000259" key="3">
    <source>
        <dbReference type="Pfam" id="PF13349"/>
    </source>
</evidence>
<feature type="region of interest" description="Disordered" evidence="1">
    <location>
        <begin position="130"/>
        <end position="157"/>
    </location>
</feature>
<reference evidence="4" key="1">
    <citation type="journal article" date="2021" name="PeerJ">
        <title>Extensive microbial diversity within the chicken gut microbiome revealed by metagenomics and culture.</title>
        <authorList>
            <person name="Gilroy R."/>
            <person name="Ravi A."/>
            <person name="Getino M."/>
            <person name="Pursley I."/>
            <person name="Horton D.L."/>
            <person name="Alikhan N.F."/>
            <person name="Baker D."/>
            <person name="Gharbi K."/>
            <person name="Hall N."/>
            <person name="Watson M."/>
            <person name="Adriaenssens E.M."/>
            <person name="Foster-Nyarko E."/>
            <person name="Jarju S."/>
            <person name="Secka A."/>
            <person name="Antonio M."/>
            <person name="Oren A."/>
            <person name="Chaudhuri R.R."/>
            <person name="La Ragione R."/>
            <person name="Hildebrand F."/>
            <person name="Pallen M.J."/>
        </authorList>
    </citation>
    <scope>NUCLEOTIDE SEQUENCE</scope>
    <source>
        <strain evidence="4">ChiBcec8-13705</strain>
    </source>
</reference>
<organism evidence="4 5">
    <name type="scientific">Candidatus Gemmiger avicola</name>
    <dbReference type="NCBI Taxonomy" id="2838605"/>
    <lineage>
        <taxon>Bacteria</taxon>
        <taxon>Bacillati</taxon>
        <taxon>Bacillota</taxon>
        <taxon>Clostridia</taxon>
        <taxon>Eubacteriales</taxon>
        <taxon>Gemmiger</taxon>
    </lineage>
</organism>
<dbReference type="Pfam" id="PF13349">
    <property type="entry name" value="DUF4097"/>
    <property type="match status" value="1"/>
</dbReference>
<name>A0A9D2M3S2_9FIRM</name>
<protein>
    <submittedName>
        <fullName evidence="4">DUF4097 family beta strand repeat protein</fullName>
    </submittedName>
</protein>
<dbReference type="AlphaFoldDB" id="A0A9D2M3S2"/>
<dbReference type="Proteomes" id="UP000886803">
    <property type="component" value="Unassembled WGS sequence"/>
</dbReference>
<feature type="transmembrane region" description="Helical" evidence="2">
    <location>
        <begin position="92"/>
        <end position="116"/>
    </location>
</feature>
<evidence type="ECO:0000256" key="1">
    <source>
        <dbReference type="SAM" id="MobiDB-lite"/>
    </source>
</evidence>
<dbReference type="Gene3D" id="2.160.20.120">
    <property type="match status" value="1"/>
</dbReference>
<sequence length="410" mass="42695">MTKYEYLAELERLLSALPEQERRDAMNYYEEYFVSAGPEKEAEAIHELGTPQQVARKILEEAGVNPGDQAAGNPIYAAAQPSGHRKLSTPMIVLLVVVAVLVVVPIIAGLLGGLAFDSFTAQTTAAVESEPVAGSSGGSAESLPQPTAGSGTAETASNGAVSLGADLRKLEIDTYNVDLTVEVDPGVPGPVVSAPELPQDQVVVRRESDGEVKLYLGNRDDLRNQGTLIPVPATLTLPADVSTKDMDFELYAGSVSIPDLTLQELDISVNAGEVTLGAMEAQSIDIETNAGSVVATALTANEVDLGTNAGSIEVESVTAGSAGMETNAGGITVNRLEASREGEFDVRAGTMQVGLAGQETEYNLIADITGGSLNYGAQTYWNTEIRGQGTGMITLEIDVAAGDATFSFVG</sequence>
<dbReference type="InterPro" id="IPR025164">
    <property type="entry name" value="Toastrack_DUF4097"/>
</dbReference>
<accession>A0A9D2M3S2</accession>
<evidence type="ECO:0000313" key="5">
    <source>
        <dbReference type="Proteomes" id="UP000886803"/>
    </source>
</evidence>
<gene>
    <name evidence="4" type="ORF">H9945_00285</name>
</gene>
<proteinExistence type="predicted"/>
<keyword evidence="2" id="KW-1133">Transmembrane helix</keyword>
<keyword evidence="2" id="KW-0472">Membrane</keyword>
<evidence type="ECO:0000256" key="2">
    <source>
        <dbReference type="SAM" id="Phobius"/>
    </source>
</evidence>
<dbReference type="EMBL" id="DWYG01000003">
    <property type="protein sequence ID" value="HJB40916.1"/>
    <property type="molecule type" value="Genomic_DNA"/>
</dbReference>
<feature type="compositionally biased region" description="Polar residues" evidence="1">
    <location>
        <begin position="138"/>
        <end position="157"/>
    </location>
</feature>
<dbReference type="Pfam" id="PF22564">
    <property type="entry name" value="HAAS"/>
    <property type="match status" value="1"/>
</dbReference>
<evidence type="ECO:0000313" key="4">
    <source>
        <dbReference type="EMBL" id="HJB40916.1"/>
    </source>
</evidence>
<comment type="caution">
    <text evidence="4">The sequence shown here is derived from an EMBL/GenBank/DDBJ whole genome shotgun (WGS) entry which is preliminary data.</text>
</comment>
<keyword evidence="2" id="KW-0812">Transmembrane</keyword>